<evidence type="ECO:0000313" key="4">
    <source>
        <dbReference type="Proteomes" id="UP000286045"/>
    </source>
</evidence>
<dbReference type="Gene3D" id="3.30.360.10">
    <property type="entry name" value="Dihydrodipicolinate Reductase, domain 2"/>
    <property type="match status" value="1"/>
</dbReference>
<dbReference type="SUPFAM" id="SSF51735">
    <property type="entry name" value="NAD(P)-binding Rossmann-fold domains"/>
    <property type="match status" value="1"/>
</dbReference>
<dbReference type="InterPro" id="IPR036291">
    <property type="entry name" value="NAD(P)-bd_dom_sf"/>
</dbReference>
<dbReference type="Pfam" id="PF01408">
    <property type="entry name" value="GFO_IDH_MocA"/>
    <property type="match status" value="1"/>
</dbReference>
<evidence type="ECO:0000259" key="1">
    <source>
        <dbReference type="Pfam" id="PF01408"/>
    </source>
</evidence>
<dbReference type="GO" id="GO:0000166">
    <property type="term" value="F:nucleotide binding"/>
    <property type="evidence" value="ECO:0007669"/>
    <property type="project" value="InterPro"/>
</dbReference>
<dbReference type="PANTHER" id="PTHR42840:SF5">
    <property type="entry name" value="NAD(P)-BINDING ROSSMANN-FOLD SUPERFAMILY PROTEIN"/>
    <property type="match status" value="1"/>
</dbReference>
<name>A0A439D2T2_9PEZI</name>
<dbReference type="Proteomes" id="UP000286045">
    <property type="component" value="Unassembled WGS sequence"/>
</dbReference>
<proteinExistence type="predicted"/>
<sequence length="352" mass="38051">MAAPLGIALVGGGIFMKEQHVPAALACPLVSVKAVWSRSLKSAEGTAKLLVDAGTPVDVYSGESGLEKSYDSLLKREDITGLILALPIMDQPSYIEKALAAGKHVLAEKPIAKDLDTAIKLIGYSKEVSIETQATLAIAENFRFMKGWAYAAEEIKKLGRVTGFVVRHNSMMQTDNKYYNTPWRTKPEHQGGFLLDGGVHYTAGIRKLLGEDDAIANVIALTSLITSHLPPKDTINAILQTKSGAVGSYIHSTGTTMQAYDFHVACEHGYVKASPDKVVTVRGLGADAKTEEKIFEKSSGVKEEVQAWAEALISGKPHPEQTPELALGDLELLEKMLTSGDEDGTRQKLEYQ</sequence>
<dbReference type="InterPro" id="IPR000683">
    <property type="entry name" value="Gfo/Idh/MocA-like_OxRdtase_N"/>
</dbReference>
<dbReference type="SUPFAM" id="SSF55347">
    <property type="entry name" value="Glyceraldehyde-3-phosphate dehydrogenase-like, C-terminal domain"/>
    <property type="match status" value="1"/>
</dbReference>
<evidence type="ECO:0000259" key="2">
    <source>
        <dbReference type="Pfam" id="PF02894"/>
    </source>
</evidence>
<feature type="domain" description="Gfo/Idh/MocA-like oxidoreductase C-terminal" evidence="2">
    <location>
        <begin position="157"/>
        <end position="340"/>
    </location>
</feature>
<dbReference type="GO" id="GO:0006740">
    <property type="term" value="P:NADPH regeneration"/>
    <property type="evidence" value="ECO:0007669"/>
    <property type="project" value="TreeGrafter"/>
</dbReference>
<dbReference type="InterPro" id="IPR004104">
    <property type="entry name" value="Gfo/Idh/MocA-like_OxRdtase_C"/>
</dbReference>
<evidence type="ECO:0000313" key="3">
    <source>
        <dbReference type="EMBL" id="RWA08561.1"/>
    </source>
</evidence>
<dbReference type="PANTHER" id="PTHR42840">
    <property type="entry name" value="NAD(P)-BINDING ROSSMANN-FOLD SUPERFAMILY PROTEIN-RELATED"/>
    <property type="match status" value="1"/>
</dbReference>
<accession>A0A439D2T2</accession>
<dbReference type="GO" id="GO:0005737">
    <property type="term" value="C:cytoplasm"/>
    <property type="evidence" value="ECO:0007669"/>
    <property type="project" value="TreeGrafter"/>
</dbReference>
<reference evidence="3 4" key="1">
    <citation type="submission" date="2018-12" db="EMBL/GenBank/DDBJ databases">
        <title>Draft genome sequence of Xylaria grammica IHI A82.</title>
        <authorList>
            <person name="Buettner E."/>
            <person name="Kellner H."/>
        </authorList>
    </citation>
    <scope>NUCLEOTIDE SEQUENCE [LARGE SCALE GENOMIC DNA]</scope>
    <source>
        <strain evidence="3 4">IHI A82</strain>
    </source>
</reference>
<keyword evidence="4" id="KW-1185">Reference proteome</keyword>
<comment type="caution">
    <text evidence="3">The sequence shown here is derived from an EMBL/GenBank/DDBJ whole genome shotgun (WGS) entry which is preliminary data.</text>
</comment>
<evidence type="ECO:0008006" key="5">
    <source>
        <dbReference type="Google" id="ProtNLM"/>
    </source>
</evidence>
<feature type="domain" description="Gfo/Idh/MocA-like oxidoreductase N-terminal" evidence="1">
    <location>
        <begin position="6"/>
        <end position="124"/>
    </location>
</feature>
<gene>
    <name evidence="3" type="ORF">EKO27_g6559</name>
</gene>
<dbReference type="AlphaFoldDB" id="A0A439D2T2"/>
<organism evidence="3 4">
    <name type="scientific">Xylaria grammica</name>
    <dbReference type="NCBI Taxonomy" id="363999"/>
    <lineage>
        <taxon>Eukaryota</taxon>
        <taxon>Fungi</taxon>
        <taxon>Dikarya</taxon>
        <taxon>Ascomycota</taxon>
        <taxon>Pezizomycotina</taxon>
        <taxon>Sordariomycetes</taxon>
        <taxon>Xylariomycetidae</taxon>
        <taxon>Xylariales</taxon>
        <taxon>Xylariaceae</taxon>
        <taxon>Xylaria</taxon>
    </lineage>
</organism>
<dbReference type="STRING" id="363999.A0A439D2T2"/>
<dbReference type="Pfam" id="PF02894">
    <property type="entry name" value="GFO_IDH_MocA_C"/>
    <property type="match status" value="1"/>
</dbReference>
<dbReference type="Gene3D" id="3.40.50.720">
    <property type="entry name" value="NAD(P)-binding Rossmann-like Domain"/>
    <property type="match status" value="1"/>
</dbReference>
<dbReference type="EMBL" id="RYZI01000194">
    <property type="protein sequence ID" value="RWA08561.1"/>
    <property type="molecule type" value="Genomic_DNA"/>
</dbReference>
<protein>
    <recommendedName>
        <fullName evidence="5">Gfo/Idh/MocA-like oxidoreductase N-terminal domain-containing protein</fullName>
    </recommendedName>
</protein>
<dbReference type="GO" id="GO:0016491">
    <property type="term" value="F:oxidoreductase activity"/>
    <property type="evidence" value="ECO:0007669"/>
    <property type="project" value="TreeGrafter"/>
</dbReference>